<protein>
    <submittedName>
        <fullName evidence="1">Uncharacterized protein</fullName>
    </submittedName>
</protein>
<dbReference type="EnsemblPlants" id="AVESA.00010b.r2.6CG1113480.1">
    <property type="protein sequence ID" value="AVESA.00010b.r2.6CG1113480.1.CDS"/>
    <property type="gene ID" value="AVESA.00010b.r2.6CG1113480"/>
</dbReference>
<proteinExistence type="predicted"/>
<name>A0ACD5Z6I8_AVESA</name>
<reference evidence="1" key="1">
    <citation type="submission" date="2021-05" db="EMBL/GenBank/DDBJ databases">
        <authorList>
            <person name="Scholz U."/>
            <person name="Mascher M."/>
            <person name="Fiebig A."/>
        </authorList>
    </citation>
    <scope>NUCLEOTIDE SEQUENCE [LARGE SCALE GENOMIC DNA]</scope>
</reference>
<keyword evidence="2" id="KW-1185">Reference proteome</keyword>
<accession>A0ACD5Z6I8</accession>
<organism evidence="1 2">
    <name type="scientific">Avena sativa</name>
    <name type="common">Oat</name>
    <dbReference type="NCBI Taxonomy" id="4498"/>
    <lineage>
        <taxon>Eukaryota</taxon>
        <taxon>Viridiplantae</taxon>
        <taxon>Streptophyta</taxon>
        <taxon>Embryophyta</taxon>
        <taxon>Tracheophyta</taxon>
        <taxon>Spermatophyta</taxon>
        <taxon>Magnoliopsida</taxon>
        <taxon>Liliopsida</taxon>
        <taxon>Poales</taxon>
        <taxon>Poaceae</taxon>
        <taxon>BOP clade</taxon>
        <taxon>Pooideae</taxon>
        <taxon>Poodae</taxon>
        <taxon>Poeae</taxon>
        <taxon>Poeae Chloroplast Group 1 (Aveneae type)</taxon>
        <taxon>Aveninae</taxon>
        <taxon>Avena</taxon>
    </lineage>
</organism>
<dbReference type="Proteomes" id="UP001732700">
    <property type="component" value="Chromosome 6C"/>
</dbReference>
<evidence type="ECO:0000313" key="2">
    <source>
        <dbReference type="Proteomes" id="UP001732700"/>
    </source>
</evidence>
<evidence type="ECO:0000313" key="1">
    <source>
        <dbReference type="EnsemblPlants" id="AVESA.00010b.r2.6CG1113480.1.CDS"/>
    </source>
</evidence>
<reference evidence="1" key="2">
    <citation type="submission" date="2025-09" db="UniProtKB">
        <authorList>
            <consortium name="EnsemblPlants"/>
        </authorList>
    </citation>
    <scope>IDENTIFICATION</scope>
</reference>
<sequence length="443" mass="48768">MYGAMKDQAVALVRQAVQEDDAGDYAAALQHYVHALEYFAAHLRYERNPKVRDAIAARLPGYVSRAEEIRALLDGQSAAAAPGGRGSEGVASVTRKGSQRKKDGGGGGDEDDERGAERAKLRAGLHSAIVSEKPNVRWDDVAGLDGAKQALQEAVVLPVKYPQLFTGKRRPWRAFLLYGPPGTGKSYLAKAVATEVDSTFFSISSSDLLSKWMGESEKLVANLFEMARENAPSIIFIDEIDSLCGQRGEGNESESSRRVKTELLVQMQGVGHNDDKVLVLAATNTPYALDQAVRRRFDKRIYIPLPDLKARQRMFKVHLGDTPHSLSESDFESLARRTDGFSGSDVAVCVKDVLFEPVRKTQDAMFFFRSDDGSTWTPCGSKQPGAVQTTMEELAAEGMADKITPPPISRTDFEKVLARQRPTVIKAELEVYMRFTREFGEEG</sequence>